<feature type="compositionally biased region" description="Low complexity" evidence="1">
    <location>
        <begin position="39"/>
        <end position="54"/>
    </location>
</feature>
<evidence type="ECO:0000313" key="2">
    <source>
        <dbReference type="EMBL" id="KAJ3489224.1"/>
    </source>
</evidence>
<reference evidence="2" key="1">
    <citation type="submission" date="2022-07" db="EMBL/GenBank/DDBJ databases">
        <title>Genome Sequence of Physisporinus lineatus.</title>
        <authorList>
            <person name="Buettner E."/>
        </authorList>
    </citation>
    <scope>NUCLEOTIDE SEQUENCE</scope>
    <source>
        <strain evidence="2">VT162</strain>
    </source>
</reference>
<feature type="region of interest" description="Disordered" evidence="1">
    <location>
        <begin position="225"/>
        <end position="258"/>
    </location>
</feature>
<name>A0AAD5YM55_9APHY</name>
<proteinExistence type="predicted"/>
<dbReference type="Gene3D" id="3.40.50.11960">
    <property type="match status" value="1"/>
</dbReference>
<dbReference type="Proteomes" id="UP001212997">
    <property type="component" value="Unassembled WGS sequence"/>
</dbReference>
<dbReference type="PANTHER" id="PTHR14659">
    <property type="entry name" value="ALPHA- AND GAMMA-ADAPTIN-BINDING PROTEIN P34"/>
    <property type="match status" value="1"/>
</dbReference>
<feature type="region of interest" description="Disordered" evidence="1">
    <location>
        <begin position="34"/>
        <end position="60"/>
    </location>
</feature>
<dbReference type="EMBL" id="JANAWD010000050">
    <property type="protein sequence ID" value="KAJ3489224.1"/>
    <property type="molecule type" value="Genomic_DNA"/>
</dbReference>
<accession>A0AAD5YM55</accession>
<evidence type="ECO:0000313" key="3">
    <source>
        <dbReference type="Proteomes" id="UP001212997"/>
    </source>
</evidence>
<evidence type="ECO:0000256" key="1">
    <source>
        <dbReference type="SAM" id="MobiDB-lite"/>
    </source>
</evidence>
<comment type="caution">
    <text evidence="2">The sequence shown here is derived from an EMBL/GenBank/DDBJ whole genome shotgun (WGS) entry which is preliminary data.</text>
</comment>
<dbReference type="AlphaFoldDB" id="A0AAD5YM55"/>
<feature type="compositionally biased region" description="Basic and acidic residues" evidence="1">
    <location>
        <begin position="249"/>
        <end position="258"/>
    </location>
</feature>
<organism evidence="2 3">
    <name type="scientific">Meripilus lineatus</name>
    <dbReference type="NCBI Taxonomy" id="2056292"/>
    <lineage>
        <taxon>Eukaryota</taxon>
        <taxon>Fungi</taxon>
        <taxon>Dikarya</taxon>
        <taxon>Basidiomycota</taxon>
        <taxon>Agaricomycotina</taxon>
        <taxon>Agaricomycetes</taxon>
        <taxon>Polyporales</taxon>
        <taxon>Meripilaceae</taxon>
        <taxon>Meripilus</taxon>
    </lineage>
</organism>
<gene>
    <name evidence="2" type="ORF">NLI96_g2271</name>
</gene>
<feature type="region of interest" description="Disordered" evidence="1">
    <location>
        <begin position="388"/>
        <end position="441"/>
    </location>
</feature>
<dbReference type="InterPro" id="IPR019341">
    <property type="entry name" value="Alpha/Gamma-adaptin-bd_p34"/>
</dbReference>
<keyword evidence="3" id="KW-1185">Reference proteome</keyword>
<sequence>MLHAPGCRILVVSPNLGTAQLLIKRVKDFSSLRHGIAKGPPSESTPPSESGPVSRLDLSQDSSNSIVPWTIVNRYYTADVHFETRTFAEFVSHHASGVPAVIYAWSQGETYKDHLPLLEAKLGDHDPEVSLAVRLSGGAATQSVPDIEDGLDEFVSSHGFEFIDGDRDSRDGERFSTEDDSGIPGLPRVIDALSTIMWPSLVQSEGNRNRRSRARDLLDWAREEEEDDGLRALVSQGDGERELEDQLFDEAHSTKKSRMQREMEELEKWLEEDDHNSSAHHLRDHQAWIHPDIEGIPDSWAGVPTPTLRTPGNGDPEVGFEDDFTEFVGAPVDVVYPHQERLRPHHTGTSYQSLTSMEGLGTGGDDCDNDPDLPSQAEIEATSRKIFGNSVLDPPNPSHHLHPSGSSATQSHVSSSHLSVPGPSPALLMTPDSPFSSFGHDNEDVDDGFELGAFDLSRVLSALQGMKEEIAGMSDEGARRKAAARVALGLVYGLQKEDERDGLRTESSS</sequence>
<dbReference type="PANTHER" id="PTHR14659:SF1">
    <property type="entry name" value="ALPHA- AND GAMMA-ADAPTIN-BINDING PROTEIN P34"/>
    <property type="match status" value="1"/>
</dbReference>
<feature type="compositionally biased region" description="Low complexity" evidence="1">
    <location>
        <begin position="404"/>
        <end position="421"/>
    </location>
</feature>
<protein>
    <submittedName>
        <fullName evidence="2">Uncharacterized protein</fullName>
    </submittedName>
</protein>